<dbReference type="SUPFAM" id="SSF52540">
    <property type="entry name" value="P-loop containing nucleoside triphosphate hydrolases"/>
    <property type="match status" value="1"/>
</dbReference>
<dbReference type="Gene3D" id="3.40.50.300">
    <property type="entry name" value="P-loop containing nucleotide triphosphate hydrolases"/>
    <property type="match status" value="1"/>
</dbReference>
<evidence type="ECO:0000313" key="1">
    <source>
        <dbReference type="EMBL" id="MBD8064476.1"/>
    </source>
</evidence>
<dbReference type="EMBL" id="JACYFU010000001">
    <property type="protein sequence ID" value="MBD8064476.1"/>
    <property type="molecule type" value="Genomic_DNA"/>
</dbReference>
<comment type="caution">
    <text evidence="1">The sequence shown here is derived from an EMBL/GenBank/DDBJ whole genome shotgun (WGS) entry which is preliminary data.</text>
</comment>
<accession>A0A927FUT3</accession>
<dbReference type="Proteomes" id="UP000654108">
    <property type="component" value="Unassembled WGS sequence"/>
</dbReference>
<dbReference type="InterPro" id="IPR027417">
    <property type="entry name" value="P-loop_NTPase"/>
</dbReference>
<reference evidence="1" key="1">
    <citation type="submission" date="2020-09" db="EMBL/GenBank/DDBJ databases">
        <title>Genome seq and assembly of Devosia sp.</title>
        <authorList>
            <person name="Chhetri G."/>
        </authorList>
    </citation>
    <scope>NUCLEOTIDE SEQUENCE</scope>
    <source>
        <strain evidence="1">PTR5</strain>
    </source>
</reference>
<dbReference type="InterPro" id="IPR052922">
    <property type="entry name" value="Cytidylate_Kinase-2"/>
</dbReference>
<dbReference type="PANTHER" id="PTHR37816:SF1">
    <property type="entry name" value="TOXIN"/>
    <property type="match status" value="1"/>
</dbReference>
<gene>
    <name evidence="1" type="ORF">IC608_03185</name>
</gene>
<proteinExistence type="predicted"/>
<name>A0A927FUT3_9HYPH</name>
<evidence type="ECO:0000313" key="2">
    <source>
        <dbReference type="Proteomes" id="UP000654108"/>
    </source>
</evidence>
<protein>
    <submittedName>
        <fullName evidence="1">AAA family ATPase</fullName>
    </submittedName>
</protein>
<dbReference type="RefSeq" id="WP_191772568.1">
    <property type="nucleotide sequence ID" value="NZ_JACYFU010000001.1"/>
</dbReference>
<dbReference type="PANTHER" id="PTHR37816">
    <property type="entry name" value="YALI0E33011P"/>
    <property type="match status" value="1"/>
</dbReference>
<organism evidence="1 2">
    <name type="scientific">Devosia oryzisoli</name>
    <dbReference type="NCBI Taxonomy" id="2774138"/>
    <lineage>
        <taxon>Bacteria</taxon>
        <taxon>Pseudomonadati</taxon>
        <taxon>Pseudomonadota</taxon>
        <taxon>Alphaproteobacteria</taxon>
        <taxon>Hyphomicrobiales</taxon>
        <taxon>Devosiaceae</taxon>
        <taxon>Devosia</taxon>
    </lineage>
</organism>
<dbReference type="AlphaFoldDB" id="A0A927FUT3"/>
<sequence length="180" mass="20753">MERIPPLEDLGRRIVIFGASNSGKSTLAAAIAARIGVPPVHLDQLYHQPRTNWVPRPREEFHVLQRDAMRGDAWVMDGNYSALVEERLSRATGAIVLDDGHWQRTGRYIVRTLLQRRRVGNLEGNKDSLKWSMFHWVFVASRHHGERYRAIVDTTTLPRVYCQSLREVKALYTAWGLQRP</sequence>
<keyword evidence="2" id="KW-1185">Reference proteome</keyword>